<sequence length="395" mass="43175">MIDFDDLDKAEETGEATTQEQQEAQAARAAEEQRRAAEETARRAAEEAERQRREPEEAEAERARAAAAEAEKPKRYWQVVRSIDPGGLNVQAGEAKTSPSVGRLPVGTVVLELDVGPNRRLRFERVDGDPNSASNGWVSTKGIGPWGKELLKCLGTYEEWQASVQEAPAQQQAPGDAGSMQQALILLDWDDTLCPTTFIRQGTELWMKHEADDSPARAQLEAQAQAALQVLRKAASLGSVAVVTLAERAWIKVACRQYVPALAEEIAGLDVFYAGEQKVLELRAGATMLDFCTMQKKRAMEEALGILSDRLGPRTAWRSLVSIGDSEAEINAAKDLGRESRATGQVTWTKTVKLRDHPDLAQLTDQLRTLDQMLPDLVASEGSRSIELSGGGSAW</sequence>
<dbReference type="AlphaFoldDB" id="A0A7S4T7G8"/>
<feature type="compositionally biased region" description="Low complexity" evidence="1">
    <location>
        <begin position="15"/>
        <end position="28"/>
    </location>
</feature>
<feature type="region of interest" description="Disordered" evidence="1">
    <location>
        <begin position="1"/>
        <end position="71"/>
    </location>
</feature>
<proteinExistence type="predicted"/>
<dbReference type="PANTHER" id="PTHR38899">
    <property type="entry name" value="DOMAIN OOKINETE PROTEIN, PUTATIVE-RELATED"/>
    <property type="match status" value="1"/>
</dbReference>
<reference evidence="2" key="1">
    <citation type="submission" date="2021-01" db="EMBL/GenBank/DDBJ databases">
        <authorList>
            <person name="Corre E."/>
            <person name="Pelletier E."/>
            <person name="Niang G."/>
            <person name="Scheremetjew M."/>
            <person name="Finn R."/>
            <person name="Kale V."/>
            <person name="Holt S."/>
            <person name="Cochrane G."/>
            <person name="Meng A."/>
            <person name="Brown T."/>
            <person name="Cohen L."/>
        </authorList>
    </citation>
    <scope>NUCLEOTIDE SEQUENCE</scope>
    <source>
        <strain evidence="2">CCMP3105</strain>
    </source>
</reference>
<organism evidence="2">
    <name type="scientific">Alexandrium monilatum</name>
    <dbReference type="NCBI Taxonomy" id="311494"/>
    <lineage>
        <taxon>Eukaryota</taxon>
        <taxon>Sar</taxon>
        <taxon>Alveolata</taxon>
        <taxon>Dinophyceae</taxon>
        <taxon>Gonyaulacales</taxon>
        <taxon>Pyrocystaceae</taxon>
        <taxon>Alexandrium</taxon>
    </lineage>
</organism>
<accession>A0A7S4T7G8</accession>
<evidence type="ECO:0000256" key="1">
    <source>
        <dbReference type="SAM" id="MobiDB-lite"/>
    </source>
</evidence>
<evidence type="ECO:0000313" key="2">
    <source>
        <dbReference type="EMBL" id="CAE4667760.1"/>
    </source>
</evidence>
<gene>
    <name evidence="2" type="ORF">AMON00008_LOCUS63987</name>
</gene>
<feature type="compositionally biased region" description="Basic and acidic residues" evidence="1">
    <location>
        <begin position="29"/>
        <end position="71"/>
    </location>
</feature>
<protein>
    <submittedName>
        <fullName evidence="2">Uncharacterized protein</fullName>
    </submittedName>
</protein>
<name>A0A7S4T7G8_9DINO</name>
<dbReference type="PANTHER" id="PTHR38899:SF1">
    <property type="entry name" value="PROTEIN KINASE"/>
    <property type="match status" value="1"/>
</dbReference>
<dbReference type="EMBL" id="HBNR01089216">
    <property type="protein sequence ID" value="CAE4667760.1"/>
    <property type="molecule type" value="Transcribed_RNA"/>
</dbReference>